<dbReference type="KEGG" id="aqu:105315876"/>
<dbReference type="InterPro" id="IPR050414">
    <property type="entry name" value="Fungal_M35_metalloproteases"/>
</dbReference>
<keyword evidence="7" id="KW-0482">Metalloprotease</keyword>
<dbReference type="PANTHER" id="PTHR37016">
    <property type="match status" value="1"/>
</dbReference>
<feature type="chain" id="PRO_5043032525" description="Lysine-specific metallo-endopeptidase domain-containing protein" evidence="8">
    <location>
        <begin position="20"/>
        <end position="353"/>
    </location>
</feature>
<feature type="domain" description="Lysine-specific metallo-endopeptidase" evidence="9">
    <location>
        <begin position="214"/>
        <end position="351"/>
    </location>
</feature>
<organism evidence="10 11">
    <name type="scientific">Amphimedon queenslandica</name>
    <name type="common">Sponge</name>
    <dbReference type="NCBI Taxonomy" id="400682"/>
    <lineage>
        <taxon>Eukaryota</taxon>
        <taxon>Metazoa</taxon>
        <taxon>Porifera</taxon>
        <taxon>Demospongiae</taxon>
        <taxon>Heteroscleromorpha</taxon>
        <taxon>Haplosclerida</taxon>
        <taxon>Niphatidae</taxon>
        <taxon>Amphimedon</taxon>
    </lineage>
</organism>
<dbReference type="GO" id="GO:0006508">
    <property type="term" value="P:proteolysis"/>
    <property type="evidence" value="ECO:0007669"/>
    <property type="project" value="UniProtKB-KW"/>
</dbReference>
<evidence type="ECO:0000256" key="8">
    <source>
        <dbReference type="SAM" id="SignalP"/>
    </source>
</evidence>
<dbReference type="Gene3D" id="2.60.40.2970">
    <property type="match status" value="1"/>
</dbReference>
<comment type="cofactor">
    <cofactor evidence="1">
        <name>Zn(2+)</name>
        <dbReference type="ChEBI" id="CHEBI:29105"/>
    </cofactor>
</comment>
<evidence type="ECO:0000313" key="10">
    <source>
        <dbReference type="EnsemblMetazoa" id="XP_011408941.2"/>
    </source>
</evidence>
<dbReference type="GO" id="GO:0046872">
    <property type="term" value="F:metal ion binding"/>
    <property type="evidence" value="ECO:0007669"/>
    <property type="project" value="UniProtKB-KW"/>
</dbReference>
<evidence type="ECO:0000259" key="9">
    <source>
        <dbReference type="SMART" id="SM01351"/>
    </source>
</evidence>
<evidence type="ECO:0000256" key="1">
    <source>
        <dbReference type="ARBA" id="ARBA00001947"/>
    </source>
</evidence>
<evidence type="ECO:0000256" key="2">
    <source>
        <dbReference type="ARBA" id="ARBA00010279"/>
    </source>
</evidence>
<reference evidence="10" key="2">
    <citation type="submission" date="2024-06" db="UniProtKB">
        <authorList>
            <consortium name="EnsemblMetazoa"/>
        </authorList>
    </citation>
    <scope>IDENTIFICATION</scope>
</reference>
<proteinExistence type="inferred from homology"/>
<dbReference type="Pfam" id="PF14521">
    <property type="entry name" value="Aspzincin_M35"/>
    <property type="match status" value="1"/>
</dbReference>
<keyword evidence="3" id="KW-0645">Protease</keyword>
<keyword evidence="6" id="KW-0862">Zinc</keyword>
<evidence type="ECO:0000256" key="6">
    <source>
        <dbReference type="ARBA" id="ARBA00022833"/>
    </source>
</evidence>
<keyword evidence="8" id="KW-0732">Signal</keyword>
<name>A0AAN0ISC1_AMPQE</name>
<dbReference type="InterPro" id="IPR029463">
    <property type="entry name" value="Lys_MEP"/>
</dbReference>
<accession>A0AAN0ISC1</accession>
<dbReference type="AlphaFoldDB" id="A0AAN0ISC1"/>
<protein>
    <recommendedName>
        <fullName evidence="9">Lysine-specific metallo-endopeptidase domain-containing protein</fullName>
    </recommendedName>
</protein>
<comment type="similarity">
    <text evidence="2">Belongs to the peptidase M35 family.</text>
</comment>
<sequence length="353" mass="39722">MKTILLLCCLIAYLGYAMSQSPVSLKMDCKQSLSTVDCSFEFKNDDDEDYYLLKRNTPLEGLRSPFVAVSIDGVPLLYKGYLFYCTPPKKHDFVLLEAGESVTATVQINDIFAFASDGTYNIKYNRPLQILSKENMELESASGEIKSARKIEVDASVFVQLENTNLLSRPVNKESEEEGDQVYIESCSSVATYVGGSSSTRKATTKAHKKLCSKYLRARRKVGNNATYRLWFGAYTNKHARKVKSVLKKSRDRIARNSVKYNFRGSECDSDTYAYTCYQCDTVWLCAIYVSDPTLCRTSGTSKEGTLAHEWTHVGADTEDYAYGVTDSQALARNEPDKAVDNAESFEFYYCRA</sequence>
<dbReference type="EnsemblMetazoa" id="XM_011410639.2">
    <property type="protein sequence ID" value="XP_011408941.2"/>
    <property type="gene ID" value="LOC105315876"/>
</dbReference>
<dbReference type="InterPro" id="IPR024079">
    <property type="entry name" value="MetalloPept_cat_dom_sf"/>
</dbReference>
<evidence type="ECO:0000256" key="4">
    <source>
        <dbReference type="ARBA" id="ARBA00022723"/>
    </source>
</evidence>
<dbReference type="SUPFAM" id="SSF55486">
    <property type="entry name" value="Metalloproteases ('zincins'), catalytic domain"/>
    <property type="match status" value="1"/>
</dbReference>
<dbReference type="PANTHER" id="PTHR37016:SF3">
    <property type="entry name" value="NEUTRAL PROTEASE 2-RELATED"/>
    <property type="match status" value="1"/>
</dbReference>
<keyword evidence="11" id="KW-1185">Reference proteome</keyword>
<dbReference type="SMART" id="SM01351">
    <property type="entry name" value="Aspzincin_M35"/>
    <property type="match status" value="1"/>
</dbReference>
<feature type="signal peptide" evidence="8">
    <location>
        <begin position="1"/>
        <end position="19"/>
    </location>
</feature>
<evidence type="ECO:0000256" key="7">
    <source>
        <dbReference type="ARBA" id="ARBA00023049"/>
    </source>
</evidence>
<evidence type="ECO:0000256" key="3">
    <source>
        <dbReference type="ARBA" id="ARBA00022670"/>
    </source>
</evidence>
<dbReference type="GeneID" id="105315876"/>
<dbReference type="Gene3D" id="3.40.390.10">
    <property type="entry name" value="Collagenase (Catalytic Domain)"/>
    <property type="match status" value="1"/>
</dbReference>
<dbReference type="RefSeq" id="XP_011408941.2">
    <property type="nucleotide sequence ID" value="XM_011410639.2"/>
</dbReference>
<keyword evidence="5" id="KW-0378">Hydrolase</keyword>
<dbReference type="Proteomes" id="UP000007879">
    <property type="component" value="Unassembled WGS sequence"/>
</dbReference>
<keyword evidence="4" id="KW-0479">Metal-binding</keyword>
<reference evidence="11" key="1">
    <citation type="journal article" date="2010" name="Nature">
        <title>The Amphimedon queenslandica genome and the evolution of animal complexity.</title>
        <authorList>
            <person name="Srivastava M."/>
            <person name="Simakov O."/>
            <person name="Chapman J."/>
            <person name="Fahey B."/>
            <person name="Gauthier M.E."/>
            <person name="Mitros T."/>
            <person name="Richards G.S."/>
            <person name="Conaco C."/>
            <person name="Dacre M."/>
            <person name="Hellsten U."/>
            <person name="Larroux C."/>
            <person name="Putnam N.H."/>
            <person name="Stanke M."/>
            <person name="Adamska M."/>
            <person name="Darling A."/>
            <person name="Degnan S.M."/>
            <person name="Oakley T.H."/>
            <person name="Plachetzki D.C."/>
            <person name="Zhai Y."/>
            <person name="Adamski M."/>
            <person name="Calcino A."/>
            <person name="Cummins S.F."/>
            <person name="Goodstein D.M."/>
            <person name="Harris C."/>
            <person name="Jackson D.J."/>
            <person name="Leys S.P."/>
            <person name="Shu S."/>
            <person name="Woodcroft B.J."/>
            <person name="Vervoort M."/>
            <person name="Kosik K.S."/>
            <person name="Manning G."/>
            <person name="Degnan B.M."/>
            <person name="Rokhsar D.S."/>
        </authorList>
    </citation>
    <scope>NUCLEOTIDE SEQUENCE [LARGE SCALE GENOMIC DNA]</scope>
</reference>
<evidence type="ECO:0000256" key="5">
    <source>
        <dbReference type="ARBA" id="ARBA00022801"/>
    </source>
</evidence>
<dbReference type="GO" id="GO:0004222">
    <property type="term" value="F:metalloendopeptidase activity"/>
    <property type="evidence" value="ECO:0007669"/>
    <property type="project" value="InterPro"/>
</dbReference>
<evidence type="ECO:0000313" key="11">
    <source>
        <dbReference type="Proteomes" id="UP000007879"/>
    </source>
</evidence>